<dbReference type="PATRIC" id="fig|66430.4.peg.308"/>
<dbReference type="PANTHER" id="PTHR33824:SF7">
    <property type="entry name" value="POLYKETIDE CYCLASE_DEHYDRASE AND LIPID TRANSPORT SUPERFAMILY PROTEIN"/>
    <property type="match status" value="1"/>
</dbReference>
<dbReference type="CDD" id="cd07817">
    <property type="entry name" value="SRPBCC_8"/>
    <property type="match status" value="1"/>
</dbReference>
<dbReference type="Pfam" id="PF03364">
    <property type="entry name" value="Polyketide_cyc"/>
    <property type="match status" value="1"/>
</dbReference>
<accession>A0A0J6XKY7</accession>
<dbReference type="OrthoDB" id="3695445at2"/>
<dbReference type="InterPro" id="IPR047137">
    <property type="entry name" value="ORF3"/>
</dbReference>
<dbReference type="STRING" id="66430.ACS04_24130"/>
<dbReference type="RefSeq" id="WP_048478815.1">
    <property type="nucleotide sequence ID" value="NZ_JBEZIN010000024.1"/>
</dbReference>
<organism evidence="2 3">
    <name type="scientific">Streptomyces roseus</name>
    <dbReference type="NCBI Taxonomy" id="66430"/>
    <lineage>
        <taxon>Bacteria</taxon>
        <taxon>Bacillati</taxon>
        <taxon>Actinomycetota</taxon>
        <taxon>Actinomycetes</taxon>
        <taxon>Kitasatosporales</taxon>
        <taxon>Streptomycetaceae</taxon>
        <taxon>Streptomyces</taxon>
    </lineage>
</organism>
<dbReference type="PANTHER" id="PTHR33824">
    <property type="entry name" value="POLYKETIDE CYCLASE/DEHYDRASE AND LIPID TRANSPORT SUPERFAMILY PROTEIN"/>
    <property type="match status" value="1"/>
</dbReference>
<gene>
    <name evidence="2" type="ORF">ACS04_24130</name>
</gene>
<evidence type="ECO:0000313" key="3">
    <source>
        <dbReference type="Proteomes" id="UP000035932"/>
    </source>
</evidence>
<feature type="domain" description="Coenzyme Q-binding protein COQ10 START" evidence="1">
    <location>
        <begin position="10"/>
        <end position="130"/>
    </location>
</feature>
<dbReference type="Gene3D" id="3.30.530.20">
    <property type="match status" value="1"/>
</dbReference>
<reference evidence="2 3" key="1">
    <citation type="submission" date="2015-06" db="EMBL/GenBank/DDBJ databases">
        <title>Recapitulation of the evolution of biosynthetic gene clusters reveals hidden chemical diversity on bacterial genomes.</title>
        <authorList>
            <person name="Cruz-Morales P."/>
            <person name="Martinez-Guerrero C."/>
            <person name="Morales-Escalante M.A."/>
            <person name="Yanez-Guerra L.A."/>
            <person name="Kopp J.F."/>
            <person name="Feldmann J."/>
            <person name="Ramos-Aboites H.E."/>
            <person name="Barona-Gomez F."/>
        </authorList>
    </citation>
    <scope>NUCLEOTIDE SEQUENCE [LARGE SCALE GENOMIC DNA]</scope>
    <source>
        <strain evidence="2 3">ATCC 31245</strain>
    </source>
</reference>
<dbReference type="SUPFAM" id="SSF55961">
    <property type="entry name" value="Bet v1-like"/>
    <property type="match status" value="1"/>
</dbReference>
<evidence type="ECO:0000313" key="2">
    <source>
        <dbReference type="EMBL" id="KMO95348.1"/>
    </source>
</evidence>
<proteinExistence type="predicted"/>
<dbReference type="EMBL" id="LFML01000102">
    <property type="protein sequence ID" value="KMO95348.1"/>
    <property type="molecule type" value="Genomic_DNA"/>
</dbReference>
<sequence>MSHVEEYVEVNVPVRTAYNQWTQFEDFPVFMEGVERIYQRTDTLTHWVTNVNGVQREFDAQITEQLPDRRVAWMTVDGEARQAGLVTFQPIDATTTKVVLHMNWVPDGLAESAADKLGFVKRQVAGDLKRFKLFIESRGVETGAWRGEV</sequence>
<name>A0A0J6XKY7_9ACTN</name>
<protein>
    <submittedName>
        <fullName evidence="2">Cyclase</fullName>
    </submittedName>
</protein>
<evidence type="ECO:0000259" key="1">
    <source>
        <dbReference type="Pfam" id="PF03364"/>
    </source>
</evidence>
<comment type="caution">
    <text evidence="2">The sequence shown here is derived from an EMBL/GenBank/DDBJ whole genome shotgun (WGS) entry which is preliminary data.</text>
</comment>
<dbReference type="Proteomes" id="UP000035932">
    <property type="component" value="Unassembled WGS sequence"/>
</dbReference>
<keyword evidence="3" id="KW-1185">Reference proteome</keyword>
<dbReference type="InterPro" id="IPR023393">
    <property type="entry name" value="START-like_dom_sf"/>
</dbReference>
<dbReference type="AlphaFoldDB" id="A0A0J6XKY7"/>
<dbReference type="InterPro" id="IPR005031">
    <property type="entry name" value="COQ10_START"/>
</dbReference>